<evidence type="ECO:0000313" key="3">
    <source>
        <dbReference type="Proteomes" id="UP000248012"/>
    </source>
</evidence>
<proteinExistence type="predicted"/>
<feature type="transmembrane region" description="Helical" evidence="1">
    <location>
        <begin position="136"/>
        <end position="156"/>
    </location>
</feature>
<dbReference type="Proteomes" id="UP000248012">
    <property type="component" value="Unassembled WGS sequence"/>
</dbReference>
<feature type="transmembrane region" description="Helical" evidence="1">
    <location>
        <begin position="112"/>
        <end position="130"/>
    </location>
</feature>
<keyword evidence="1" id="KW-0472">Membrane</keyword>
<keyword evidence="3" id="KW-1185">Reference proteome</keyword>
<organism evidence="2 3">
    <name type="scientific">Litorivita pollutaquae</name>
    <dbReference type="NCBI Taxonomy" id="2200892"/>
    <lineage>
        <taxon>Bacteria</taxon>
        <taxon>Pseudomonadati</taxon>
        <taxon>Pseudomonadota</taxon>
        <taxon>Alphaproteobacteria</taxon>
        <taxon>Rhodobacterales</taxon>
        <taxon>Paracoccaceae</taxon>
        <taxon>Litorivita</taxon>
    </lineage>
</organism>
<dbReference type="AlphaFoldDB" id="A0A2V4MPI0"/>
<name>A0A2V4MPI0_9RHOB</name>
<sequence>MSDTDFPGSVHVLKPRKVSVSQKLDSFLNATGLAHSDCAPVNDQTRPKAGSLNAMFCAGCGQVEYLTREYCRCGHYLGGQLQDEYLAFEQSLHAKHAELSDEVERALKPLRFCYMLALPFMIMPALHALFWSDSFALSTFLWWMPAMLIAGAGMFAENHVIRPLKESNQLLNNYTFDVFLSNRYQHPNKPFFEEGLEANGV</sequence>
<accession>A0A2V4MPI0</accession>
<protein>
    <submittedName>
        <fullName evidence="2">Uncharacterized protein</fullName>
    </submittedName>
</protein>
<dbReference type="EMBL" id="QFVT01000006">
    <property type="protein sequence ID" value="PYC47449.1"/>
    <property type="molecule type" value="Genomic_DNA"/>
</dbReference>
<dbReference type="OrthoDB" id="7838544at2"/>
<keyword evidence="1" id="KW-0812">Transmembrane</keyword>
<dbReference type="RefSeq" id="WP_110796233.1">
    <property type="nucleotide sequence ID" value="NZ_KZ826485.1"/>
</dbReference>
<evidence type="ECO:0000256" key="1">
    <source>
        <dbReference type="SAM" id="Phobius"/>
    </source>
</evidence>
<keyword evidence="1" id="KW-1133">Transmembrane helix</keyword>
<reference evidence="2 3" key="1">
    <citation type="submission" date="2018-05" db="EMBL/GenBank/DDBJ databases">
        <title>Oceanovita maritima gen. nov., sp. nov., a marine bacterium in the family Rhodobacteraceae isolated from surface seawater of Lundu port Xiamen, China.</title>
        <authorList>
            <person name="Hetharua B.H."/>
            <person name="Min D."/>
            <person name="Liao H."/>
            <person name="Tian Y."/>
        </authorList>
    </citation>
    <scope>NUCLEOTIDE SEQUENCE [LARGE SCALE GENOMIC DNA]</scope>
    <source>
        <strain evidence="2 3">FSX-11</strain>
    </source>
</reference>
<gene>
    <name evidence="2" type="ORF">DI396_10855</name>
</gene>
<comment type="caution">
    <text evidence="2">The sequence shown here is derived from an EMBL/GenBank/DDBJ whole genome shotgun (WGS) entry which is preliminary data.</text>
</comment>
<evidence type="ECO:0000313" key="2">
    <source>
        <dbReference type="EMBL" id="PYC47449.1"/>
    </source>
</evidence>